<dbReference type="RefSeq" id="WP_332615537.1">
    <property type="nucleotide sequence ID" value="NZ_JAXGFP010000002.1"/>
</dbReference>
<protein>
    <recommendedName>
        <fullName evidence="5">DUF5666 domain-containing protein</fullName>
    </recommendedName>
</protein>
<name>A0ABU7YX24_9GAMM</name>
<dbReference type="EMBL" id="JAXGFP010000002">
    <property type="protein sequence ID" value="MEG3183515.1"/>
    <property type="molecule type" value="Genomic_DNA"/>
</dbReference>
<organism evidence="3 4">
    <name type="scientific">Novilysobacter erysipheiresistens</name>
    <dbReference type="NCBI Taxonomy" id="1749332"/>
    <lineage>
        <taxon>Bacteria</taxon>
        <taxon>Pseudomonadati</taxon>
        <taxon>Pseudomonadota</taxon>
        <taxon>Gammaproteobacteria</taxon>
        <taxon>Lysobacterales</taxon>
        <taxon>Lysobacteraceae</taxon>
        <taxon>Novilysobacter</taxon>
    </lineage>
</organism>
<proteinExistence type="predicted"/>
<comment type="caution">
    <text evidence="3">The sequence shown here is derived from an EMBL/GenBank/DDBJ whole genome shotgun (WGS) entry which is preliminary data.</text>
</comment>
<evidence type="ECO:0000256" key="2">
    <source>
        <dbReference type="SAM" id="SignalP"/>
    </source>
</evidence>
<feature type="signal peptide" evidence="2">
    <location>
        <begin position="1"/>
        <end position="19"/>
    </location>
</feature>
<feature type="chain" id="PRO_5045176636" description="DUF5666 domain-containing protein" evidence="2">
    <location>
        <begin position="20"/>
        <end position="113"/>
    </location>
</feature>
<evidence type="ECO:0008006" key="5">
    <source>
        <dbReference type="Google" id="ProtNLM"/>
    </source>
</evidence>
<evidence type="ECO:0000313" key="4">
    <source>
        <dbReference type="Proteomes" id="UP001355056"/>
    </source>
</evidence>
<gene>
    <name evidence="3" type="ORF">SNE34_05780</name>
</gene>
<dbReference type="Proteomes" id="UP001355056">
    <property type="component" value="Unassembled WGS sequence"/>
</dbReference>
<keyword evidence="2" id="KW-0732">Signal</keyword>
<evidence type="ECO:0000256" key="1">
    <source>
        <dbReference type="SAM" id="MobiDB-lite"/>
    </source>
</evidence>
<sequence length="113" mass="12427">MKTPLLTLMLLAVPGLAFAQSAPEPAPQAAQDHSVATQEDRAERDARVDCIRYTGTRIVRKAPERDASVDKVDELDRDDCVAVGGRVYSQEDLRRTGRTNVADALRMLDPAIH</sequence>
<evidence type="ECO:0000313" key="3">
    <source>
        <dbReference type="EMBL" id="MEG3183515.1"/>
    </source>
</evidence>
<reference evidence="3 4" key="1">
    <citation type="journal article" date="2016" name="Int. J. Syst. Evol. Microbiol.">
        <title>Lysobacter erysipheiresistens sp. nov., an antagonist of powdery mildew, isolated from tobacco-cultivated soil.</title>
        <authorList>
            <person name="Xie B."/>
            <person name="Li T."/>
            <person name="Lin X."/>
            <person name="Wang C.J."/>
            <person name="Chen Y.J."/>
            <person name="Liu W.J."/>
            <person name="Zhao Z.W."/>
        </authorList>
    </citation>
    <scope>NUCLEOTIDE SEQUENCE [LARGE SCALE GENOMIC DNA]</scope>
    <source>
        <strain evidence="3 4">RS-LYSO-3</strain>
    </source>
</reference>
<accession>A0ABU7YX24</accession>
<feature type="region of interest" description="Disordered" evidence="1">
    <location>
        <begin position="21"/>
        <end position="42"/>
    </location>
</feature>
<feature type="compositionally biased region" description="Low complexity" evidence="1">
    <location>
        <begin position="21"/>
        <end position="31"/>
    </location>
</feature>
<keyword evidence="4" id="KW-1185">Reference proteome</keyword>